<dbReference type="Proteomes" id="UP000297777">
    <property type="component" value="Unassembled WGS sequence"/>
</dbReference>
<name>A0A4Z1F1W2_9HELO</name>
<evidence type="ECO:0000313" key="2">
    <source>
        <dbReference type="Proteomes" id="UP000297777"/>
    </source>
</evidence>
<comment type="caution">
    <text evidence="1">The sequence shown here is derived from an EMBL/GenBank/DDBJ whole genome shotgun (WGS) entry which is preliminary data.</text>
</comment>
<proteinExistence type="predicted"/>
<protein>
    <submittedName>
        <fullName evidence="1">Uncharacterized protein</fullName>
    </submittedName>
</protein>
<accession>A0A4Z1F1W2</accession>
<sequence>MTTPSYDPRTDAIDAWSAAANPHPGSPPNPANPLCYDANIIQIADPPIFEPPIFEPNPKYSRHPSPYIGTTYTEWEQAMKEKLKAYSDARFSIRMAYVLSRLGEKPRAYLELRMSTHEKFEFKNTDEMFEVLGKVYRGVCGGSDEKVAKWKEMY</sequence>
<keyword evidence="2" id="KW-1185">Reference proteome</keyword>
<reference evidence="1 2" key="1">
    <citation type="submission" date="2017-12" db="EMBL/GenBank/DDBJ databases">
        <title>Comparative genomics of Botrytis spp.</title>
        <authorList>
            <person name="Valero-Jimenez C.A."/>
            <person name="Tapia P."/>
            <person name="Veloso J."/>
            <person name="Silva-Moreno E."/>
            <person name="Staats M."/>
            <person name="Valdes J.H."/>
            <person name="Van Kan J.A.L."/>
        </authorList>
    </citation>
    <scope>NUCLEOTIDE SEQUENCE [LARGE SCALE GENOMIC DNA]</scope>
    <source>
        <strain evidence="1 2">Bt9001</strain>
    </source>
</reference>
<organism evidence="1 2">
    <name type="scientific">Botrytis tulipae</name>
    <dbReference type="NCBI Taxonomy" id="87230"/>
    <lineage>
        <taxon>Eukaryota</taxon>
        <taxon>Fungi</taxon>
        <taxon>Dikarya</taxon>
        <taxon>Ascomycota</taxon>
        <taxon>Pezizomycotina</taxon>
        <taxon>Leotiomycetes</taxon>
        <taxon>Helotiales</taxon>
        <taxon>Sclerotiniaceae</taxon>
        <taxon>Botrytis</taxon>
    </lineage>
</organism>
<gene>
    <name evidence="1" type="ORF">BTUL_0010g00150</name>
</gene>
<dbReference type="EMBL" id="PQXH01000010">
    <property type="protein sequence ID" value="TGO18346.1"/>
    <property type="molecule type" value="Genomic_DNA"/>
</dbReference>
<evidence type="ECO:0000313" key="1">
    <source>
        <dbReference type="EMBL" id="TGO18346.1"/>
    </source>
</evidence>
<dbReference type="AlphaFoldDB" id="A0A4Z1F1W2"/>
<dbReference type="OrthoDB" id="3532208at2759"/>